<name>A0A1H0G3M0_9FIRM</name>
<accession>A0A1H0G3M0</accession>
<dbReference type="InterPro" id="IPR036610">
    <property type="entry name" value="PEBP-like_sf"/>
</dbReference>
<dbReference type="CDD" id="cd00865">
    <property type="entry name" value="PEBP_bact_arch"/>
    <property type="match status" value="1"/>
</dbReference>
<evidence type="ECO:0000313" key="3">
    <source>
        <dbReference type="Proteomes" id="UP000199182"/>
    </source>
</evidence>
<keyword evidence="1" id="KW-0812">Transmembrane</keyword>
<keyword evidence="1" id="KW-0472">Membrane</keyword>
<sequence length="192" mass="20977">MKRILIPVVIVLIIIGILIALGAYFIQRLREKGKDLIVMDENLTVTSTAFENGGSMPIDYTGRGQDISPDLTLSELSPKAKTIAIIMDDLDFPIGTYNHWVIWNLPAQTSIPKAIPHGEKVDSLGGAVQGMGYGKHCYRGPLPPSGSHRYKFNVYVLDTQLDLSSSSDKRALSEAMMGHILQYGSITGNFGV</sequence>
<dbReference type="Pfam" id="PF01161">
    <property type="entry name" value="PBP"/>
    <property type="match status" value="1"/>
</dbReference>
<reference evidence="2 3" key="1">
    <citation type="submission" date="2016-10" db="EMBL/GenBank/DDBJ databases">
        <authorList>
            <person name="de Groot N.N."/>
        </authorList>
    </citation>
    <scope>NUCLEOTIDE SEQUENCE [LARGE SCALE GENOMIC DNA]</scope>
    <source>
        <strain evidence="2 3">CGMCC 1.5012</strain>
    </source>
</reference>
<evidence type="ECO:0000256" key="1">
    <source>
        <dbReference type="SAM" id="Phobius"/>
    </source>
</evidence>
<dbReference type="InterPro" id="IPR005247">
    <property type="entry name" value="YbhB_YbcL/LppC-like"/>
</dbReference>
<dbReference type="SUPFAM" id="SSF49777">
    <property type="entry name" value="PEBP-like"/>
    <property type="match status" value="1"/>
</dbReference>
<evidence type="ECO:0008006" key="4">
    <source>
        <dbReference type="Google" id="ProtNLM"/>
    </source>
</evidence>
<dbReference type="NCBIfam" id="TIGR00481">
    <property type="entry name" value="YbhB/YbcL family Raf kinase inhibitor-like protein"/>
    <property type="match status" value="1"/>
</dbReference>
<dbReference type="EMBL" id="FNID01000047">
    <property type="protein sequence ID" value="SDO01493.1"/>
    <property type="molecule type" value="Genomic_DNA"/>
</dbReference>
<dbReference type="STRING" id="258515.SAMN05192585_1479"/>
<gene>
    <name evidence="2" type="ORF">SAMN05192585_1479</name>
</gene>
<dbReference type="InterPro" id="IPR008914">
    <property type="entry name" value="PEBP"/>
</dbReference>
<protein>
    <recommendedName>
        <fullName evidence="4">Phospholipid-binding protein, PBP family</fullName>
    </recommendedName>
</protein>
<dbReference type="Gene3D" id="3.90.280.10">
    <property type="entry name" value="PEBP-like"/>
    <property type="match status" value="1"/>
</dbReference>
<dbReference type="RefSeq" id="WP_242871768.1">
    <property type="nucleotide sequence ID" value="NZ_FNID01000047.1"/>
</dbReference>
<dbReference type="AlphaFoldDB" id="A0A1H0G3M0"/>
<dbReference type="Proteomes" id="UP000199182">
    <property type="component" value="Unassembled WGS sequence"/>
</dbReference>
<keyword evidence="1" id="KW-1133">Transmembrane helix</keyword>
<proteinExistence type="predicted"/>
<keyword evidence="3" id="KW-1185">Reference proteome</keyword>
<dbReference type="PANTHER" id="PTHR30289">
    <property type="entry name" value="UNCHARACTERIZED PROTEIN YBCL-RELATED"/>
    <property type="match status" value="1"/>
</dbReference>
<evidence type="ECO:0000313" key="2">
    <source>
        <dbReference type="EMBL" id="SDO01493.1"/>
    </source>
</evidence>
<organism evidence="2 3">
    <name type="scientific">Acetanaerobacterium elongatum</name>
    <dbReference type="NCBI Taxonomy" id="258515"/>
    <lineage>
        <taxon>Bacteria</taxon>
        <taxon>Bacillati</taxon>
        <taxon>Bacillota</taxon>
        <taxon>Clostridia</taxon>
        <taxon>Eubacteriales</taxon>
        <taxon>Oscillospiraceae</taxon>
        <taxon>Acetanaerobacterium</taxon>
    </lineage>
</organism>
<feature type="transmembrane region" description="Helical" evidence="1">
    <location>
        <begin position="6"/>
        <end position="26"/>
    </location>
</feature>
<dbReference type="PANTHER" id="PTHR30289:SF1">
    <property type="entry name" value="PEBP (PHOSPHATIDYLETHANOLAMINE-BINDING PROTEIN) FAMILY PROTEIN"/>
    <property type="match status" value="1"/>
</dbReference>